<sequence length="42" mass="4936">DPAKLDELRWLIEELRVSLFAQELRTAETVSPKRLNKLVEDL</sequence>
<gene>
    <name evidence="2" type="ORF">S03H2_24852</name>
</gene>
<feature type="domain" description="RNA helicase HrpA C-terminal" evidence="1">
    <location>
        <begin position="2"/>
        <end position="40"/>
    </location>
</feature>
<protein>
    <recommendedName>
        <fullName evidence="1">RNA helicase HrpA C-terminal domain-containing protein</fullName>
    </recommendedName>
</protein>
<feature type="non-terminal residue" evidence="2">
    <location>
        <position position="1"/>
    </location>
</feature>
<reference evidence="2" key="1">
    <citation type="journal article" date="2014" name="Front. Microbiol.">
        <title>High frequency of phylogenetically diverse reductive dehalogenase-homologous genes in deep subseafloor sedimentary metagenomes.</title>
        <authorList>
            <person name="Kawai M."/>
            <person name="Futagami T."/>
            <person name="Toyoda A."/>
            <person name="Takaki Y."/>
            <person name="Nishi S."/>
            <person name="Hori S."/>
            <person name="Arai W."/>
            <person name="Tsubouchi T."/>
            <person name="Morono Y."/>
            <person name="Uchiyama I."/>
            <person name="Ito T."/>
            <person name="Fujiyama A."/>
            <person name="Inagaki F."/>
            <person name="Takami H."/>
        </authorList>
    </citation>
    <scope>NUCLEOTIDE SEQUENCE</scope>
    <source>
        <strain evidence="2">Expedition CK06-06</strain>
    </source>
</reference>
<evidence type="ECO:0000259" key="1">
    <source>
        <dbReference type="Pfam" id="PF11898"/>
    </source>
</evidence>
<name>X1GKX8_9ZZZZ</name>
<proteinExistence type="predicted"/>
<comment type="caution">
    <text evidence="2">The sequence shown here is derived from an EMBL/GenBank/DDBJ whole genome shotgun (WGS) entry which is preliminary data.</text>
</comment>
<organism evidence="2">
    <name type="scientific">marine sediment metagenome</name>
    <dbReference type="NCBI Taxonomy" id="412755"/>
    <lineage>
        <taxon>unclassified sequences</taxon>
        <taxon>metagenomes</taxon>
        <taxon>ecological metagenomes</taxon>
    </lineage>
</organism>
<accession>X1GKX8</accession>
<dbReference type="EMBL" id="BARU01013912">
    <property type="protein sequence ID" value="GAH42284.1"/>
    <property type="molecule type" value="Genomic_DNA"/>
</dbReference>
<dbReference type="InterPro" id="IPR024590">
    <property type="entry name" value="HrpA_C"/>
</dbReference>
<dbReference type="AlphaFoldDB" id="X1GKX8"/>
<dbReference type="Pfam" id="PF11898">
    <property type="entry name" value="DUF3418"/>
    <property type="match status" value="1"/>
</dbReference>
<evidence type="ECO:0000313" key="2">
    <source>
        <dbReference type="EMBL" id="GAH42284.1"/>
    </source>
</evidence>